<dbReference type="InterPro" id="IPR050624">
    <property type="entry name" value="HTH-type_Tx_Regulator"/>
</dbReference>
<dbReference type="GO" id="GO:0003677">
    <property type="term" value="F:DNA binding"/>
    <property type="evidence" value="ECO:0007669"/>
    <property type="project" value="UniProtKB-UniRule"/>
</dbReference>
<dbReference type="RefSeq" id="WP_087461341.1">
    <property type="nucleotide sequence ID" value="NZ_CP021425.1"/>
</dbReference>
<dbReference type="Proteomes" id="UP000196027">
    <property type="component" value="Chromosome"/>
</dbReference>
<dbReference type="EMBL" id="CP021425">
    <property type="protein sequence ID" value="ARU56344.1"/>
    <property type="molecule type" value="Genomic_DNA"/>
</dbReference>
<dbReference type="KEGG" id="ome:OLMES_2281"/>
<evidence type="ECO:0000256" key="1">
    <source>
        <dbReference type="ARBA" id="ARBA00023125"/>
    </source>
</evidence>
<dbReference type="OrthoDB" id="116240at2"/>
<dbReference type="InterPro" id="IPR009057">
    <property type="entry name" value="Homeodomain-like_sf"/>
</dbReference>
<reference evidence="4 5" key="1">
    <citation type="submission" date="2017-05" db="EMBL/GenBank/DDBJ databases">
        <title>Genomic insights into alkan degradation activity of Oleiphilus messinensis.</title>
        <authorList>
            <person name="Kozyavkin S.A."/>
            <person name="Slesarev A.I."/>
            <person name="Golyshin P.N."/>
            <person name="Korzhenkov A."/>
            <person name="Golyshina O.N."/>
            <person name="Toshchakov S.V."/>
        </authorList>
    </citation>
    <scope>NUCLEOTIDE SEQUENCE [LARGE SCALE GENOMIC DNA]</scope>
    <source>
        <strain evidence="4 5">ME102</strain>
    </source>
</reference>
<dbReference type="PANTHER" id="PTHR43479">
    <property type="entry name" value="ACREF/ENVCD OPERON REPRESSOR-RELATED"/>
    <property type="match status" value="1"/>
</dbReference>
<dbReference type="InterPro" id="IPR023772">
    <property type="entry name" value="DNA-bd_HTH_TetR-type_CS"/>
</dbReference>
<evidence type="ECO:0000313" key="5">
    <source>
        <dbReference type="Proteomes" id="UP000196027"/>
    </source>
</evidence>
<name>A0A1Y0IA92_9GAMM</name>
<accession>A0A1Y0IA92</accession>
<evidence type="ECO:0000259" key="3">
    <source>
        <dbReference type="PROSITE" id="PS50977"/>
    </source>
</evidence>
<dbReference type="InterPro" id="IPR036271">
    <property type="entry name" value="Tet_transcr_reg_TetR-rel_C_sf"/>
</dbReference>
<keyword evidence="5" id="KW-1185">Reference proteome</keyword>
<gene>
    <name evidence="4" type="ORF">OLMES_2281</name>
</gene>
<sequence>MIQRQKTTHKKNTILHAALGCYTEHGYANTSVDMIKNEANASIGSIYHHFGNKEGIFAHLFMAGIKDHYENLIVALEQARSAEDAIRSMVCCFVDWVRDNPDWARFIFSERQIVINSSFKDELVTMNRGHFKSICAALEQYLVSGDIKTMPMDLYTSLIIGPAYHFTKHWLTGRASTTLDAAKDTLAESAWLSVKGI</sequence>
<dbReference type="Pfam" id="PF00440">
    <property type="entry name" value="TetR_N"/>
    <property type="match status" value="1"/>
</dbReference>
<protein>
    <submittedName>
        <fullName evidence="4">Transcriptional regulator</fullName>
    </submittedName>
</protein>
<proteinExistence type="predicted"/>
<dbReference type="SUPFAM" id="SSF46689">
    <property type="entry name" value="Homeodomain-like"/>
    <property type="match status" value="1"/>
</dbReference>
<organism evidence="4 5">
    <name type="scientific">Oleiphilus messinensis</name>
    <dbReference type="NCBI Taxonomy" id="141451"/>
    <lineage>
        <taxon>Bacteria</taxon>
        <taxon>Pseudomonadati</taxon>
        <taxon>Pseudomonadota</taxon>
        <taxon>Gammaproteobacteria</taxon>
        <taxon>Oceanospirillales</taxon>
        <taxon>Oleiphilaceae</taxon>
        <taxon>Oleiphilus</taxon>
    </lineage>
</organism>
<dbReference type="PRINTS" id="PR00455">
    <property type="entry name" value="HTHTETR"/>
</dbReference>
<feature type="DNA-binding region" description="H-T-H motif" evidence="2">
    <location>
        <begin position="31"/>
        <end position="50"/>
    </location>
</feature>
<dbReference type="InterPro" id="IPR001647">
    <property type="entry name" value="HTH_TetR"/>
</dbReference>
<dbReference type="AlphaFoldDB" id="A0A1Y0IA92"/>
<dbReference type="PROSITE" id="PS01081">
    <property type="entry name" value="HTH_TETR_1"/>
    <property type="match status" value="1"/>
</dbReference>
<dbReference type="SUPFAM" id="SSF48498">
    <property type="entry name" value="Tetracyclin repressor-like, C-terminal domain"/>
    <property type="match status" value="1"/>
</dbReference>
<dbReference type="Gene3D" id="1.10.357.10">
    <property type="entry name" value="Tetracycline Repressor, domain 2"/>
    <property type="match status" value="1"/>
</dbReference>
<dbReference type="PROSITE" id="PS50977">
    <property type="entry name" value="HTH_TETR_2"/>
    <property type="match status" value="1"/>
</dbReference>
<evidence type="ECO:0000256" key="2">
    <source>
        <dbReference type="PROSITE-ProRule" id="PRU00335"/>
    </source>
</evidence>
<dbReference type="PANTHER" id="PTHR43479:SF11">
    <property type="entry name" value="ACREF_ENVCD OPERON REPRESSOR-RELATED"/>
    <property type="match status" value="1"/>
</dbReference>
<keyword evidence="1 2" id="KW-0238">DNA-binding</keyword>
<evidence type="ECO:0000313" key="4">
    <source>
        <dbReference type="EMBL" id="ARU56344.1"/>
    </source>
</evidence>
<feature type="domain" description="HTH tetR-type" evidence="3">
    <location>
        <begin position="8"/>
        <end position="68"/>
    </location>
</feature>